<proteinExistence type="predicted"/>
<feature type="coiled-coil region" evidence="1">
    <location>
        <begin position="50"/>
        <end position="84"/>
    </location>
</feature>
<evidence type="ECO:0000256" key="2">
    <source>
        <dbReference type="SAM" id="MobiDB-lite"/>
    </source>
</evidence>
<evidence type="ECO:0000313" key="3">
    <source>
        <dbReference type="Proteomes" id="UP000827889"/>
    </source>
</evidence>
<accession>A0A8B8MT31</accession>
<gene>
    <name evidence="4" type="primary">LOC115727211</name>
</gene>
<feature type="region of interest" description="Disordered" evidence="2">
    <location>
        <begin position="1"/>
        <end position="29"/>
    </location>
</feature>
<protein>
    <submittedName>
        <fullName evidence="4">Uncharacterized protein LOC115727211</fullName>
    </submittedName>
</protein>
<dbReference type="GeneID" id="115727211"/>
<evidence type="ECO:0000256" key="1">
    <source>
        <dbReference type="SAM" id="Coils"/>
    </source>
</evidence>
<keyword evidence="1" id="KW-0175">Coiled coil</keyword>
<dbReference type="RefSeq" id="XP_030513245.2">
    <property type="nucleotide sequence ID" value="XM_030657385.2"/>
</dbReference>
<reference evidence="4" key="1">
    <citation type="submission" date="2025-08" db="UniProtKB">
        <authorList>
            <consortium name="RefSeq"/>
        </authorList>
    </citation>
    <scope>IDENTIFICATION</scope>
    <source>
        <tissue evidence="4">Leaf</tissue>
    </source>
</reference>
<keyword evidence="3" id="KW-1185">Reference proteome</keyword>
<dbReference type="KEGG" id="rarg:115727211"/>
<name>A0A8B8MT31_9MYRT</name>
<dbReference type="AlphaFoldDB" id="A0A8B8MT31"/>
<organism evidence="3 4">
    <name type="scientific">Rhodamnia argentea</name>
    <dbReference type="NCBI Taxonomy" id="178133"/>
    <lineage>
        <taxon>Eukaryota</taxon>
        <taxon>Viridiplantae</taxon>
        <taxon>Streptophyta</taxon>
        <taxon>Embryophyta</taxon>
        <taxon>Tracheophyta</taxon>
        <taxon>Spermatophyta</taxon>
        <taxon>Magnoliopsida</taxon>
        <taxon>eudicotyledons</taxon>
        <taxon>Gunneridae</taxon>
        <taxon>Pentapetalae</taxon>
        <taxon>rosids</taxon>
        <taxon>malvids</taxon>
        <taxon>Myrtales</taxon>
        <taxon>Myrtaceae</taxon>
        <taxon>Myrtoideae</taxon>
        <taxon>Myrteae</taxon>
        <taxon>Australasian group</taxon>
        <taxon>Rhodamnia</taxon>
    </lineage>
</organism>
<sequence>MVAVKDAAVTQPEKTQVLATRPRSKKRTRKTMTEVLNTIAAQELDLDQRLDRLESGIRELRRVLSTMLDEVKSLKAEILQLRTRREFPGAILAPEPSVSESASSCITADLSPRSCADSSCPW</sequence>
<evidence type="ECO:0000313" key="4">
    <source>
        <dbReference type="RefSeq" id="XP_030513245.2"/>
    </source>
</evidence>
<dbReference type="Proteomes" id="UP000827889">
    <property type="component" value="Chromosome 5"/>
</dbReference>